<evidence type="ECO:0000256" key="4">
    <source>
        <dbReference type="ARBA" id="ARBA00022490"/>
    </source>
</evidence>
<dbReference type="InterPro" id="IPR007052">
    <property type="entry name" value="CS_dom"/>
</dbReference>
<dbReference type="Ensembl" id="ENSTRUT00000080352.1">
    <property type="protein sequence ID" value="ENSTRUP00000085147.1"/>
    <property type="gene ID" value="ENSTRUG00000031263.1"/>
</dbReference>
<dbReference type="Proteomes" id="UP000005226">
    <property type="component" value="Chromosome 12"/>
</dbReference>
<evidence type="ECO:0000256" key="3">
    <source>
        <dbReference type="ARBA" id="ARBA00018915"/>
    </source>
</evidence>
<proteinExistence type="predicted"/>
<dbReference type="InParanoid" id="A0A674PHB7"/>
<evidence type="ECO:0000256" key="2">
    <source>
        <dbReference type="ARBA" id="ARBA00004496"/>
    </source>
</evidence>
<dbReference type="PANTHER" id="PTHR21664:SF1">
    <property type="entry name" value="NUDC DOMAIN-CONTAINING PROTEIN 1"/>
    <property type="match status" value="1"/>
</dbReference>
<evidence type="ECO:0000259" key="6">
    <source>
        <dbReference type="PROSITE" id="PS51203"/>
    </source>
</evidence>
<dbReference type="Pfam" id="PF04969">
    <property type="entry name" value="CS"/>
    <property type="match status" value="1"/>
</dbReference>
<dbReference type="PANTHER" id="PTHR21664">
    <property type="entry name" value="CHRONIC MYELOGENOUS LEUKEMIA TUMOR ANTIGEN 66"/>
    <property type="match status" value="1"/>
</dbReference>
<dbReference type="InterPro" id="IPR008978">
    <property type="entry name" value="HSP20-like_chaperone"/>
</dbReference>
<dbReference type="PROSITE" id="PS51203">
    <property type="entry name" value="CS"/>
    <property type="match status" value="1"/>
</dbReference>
<evidence type="ECO:0000256" key="1">
    <source>
        <dbReference type="ARBA" id="ARBA00004123"/>
    </source>
</evidence>
<dbReference type="CTD" id="84955"/>
<evidence type="ECO:0000256" key="5">
    <source>
        <dbReference type="ARBA" id="ARBA00023242"/>
    </source>
</evidence>
<dbReference type="FunCoup" id="A0A674PHB7">
    <property type="interactions" value="1103"/>
</dbReference>
<keyword evidence="4" id="KW-0963">Cytoplasm</keyword>
<dbReference type="RefSeq" id="XP_029700672.1">
    <property type="nucleotide sequence ID" value="XM_029844812.1"/>
</dbReference>
<dbReference type="OrthoDB" id="428655at2759"/>
<dbReference type="GO" id="GO:0005634">
    <property type="term" value="C:nucleus"/>
    <property type="evidence" value="ECO:0007669"/>
    <property type="project" value="UniProtKB-SubCell"/>
</dbReference>
<name>A0A674PHB7_TAKRU</name>
<keyword evidence="8" id="KW-1185">Reference proteome</keyword>
<dbReference type="GeneID" id="101078274"/>
<reference evidence="7" key="3">
    <citation type="submission" date="2025-09" db="UniProtKB">
        <authorList>
            <consortium name="Ensembl"/>
        </authorList>
    </citation>
    <scope>IDENTIFICATION</scope>
</reference>
<dbReference type="Gene3D" id="2.60.40.790">
    <property type="match status" value="1"/>
</dbReference>
<gene>
    <name evidence="7" type="primary">nudcd1</name>
</gene>
<comment type="subcellular location">
    <subcellularLocation>
        <location evidence="2">Cytoplasm</location>
    </subcellularLocation>
    <subcellularLocation>
        <location evidence="1">Nucleus</location>
    </subcellularLocation>
</comment>
<accession>A0A674PHB7</accession>
<dbReference type="InterPro" id="IPR037895">
    <property type="entry name" value="NUDCD1"/>
</dbReference>
<reference evidence="7 8" key="1">
    <citation type="journal article" date="2011" name="Genome Biol. Evol.">
        <title>Integration of the genetic map and genome assembly of fugu facilitates insights into distinct features of genome evolution in teleosts and mammals.</title>
        <authorList>
            <person name="Kai W."/>
            <person name="Kikuchi K."/>
            <person name="Tohari S."/>
            <person name="Chew A.K."/>
            <person name="Tay A."/>
            <person name="Fujiwara A."/>
            <person name="Hosoya S."/>
            <person name="Suetake H."/>
            <person name="Naruse K."/>
            <person name="Brenner S."/>
            <person name="Suzuki Y."/>
            <person name="Venkatesh B."/>
        </authorList>
    </citation>
    <scope>NUCLEOTIDE SEQUENCE [LARGE SCALE GENOMIC DNA]</scope>
</reference>
<dbReference type="AlphaFoldDB" id="A0A674PHB7"/>
<protein>
    <recommendedName>
        <fullName evidence="3">NudC domain-containing protein 1</fullName>
    </recommendedName>
</protein>
<dbReference type="GO" id="GO:0005737">
    <property type="term" value="C:cytoplasm"/>
    <property type="evidence" value="ECO:0007669"/>
    <property type="project" value="UniProtKB-SubCell"/>
</dbReference>
<keyword evidence="5" id="KW-0539">Nucleus</keyword>
<reference evidence="7" key="2">
    <citation type="submission" date="2025-08" db="UniProtKB">
        <authorList>
            <consortium name="Ensembl"/>
        </authorList>
    </citation>
    <scope>IDENTIFICATION</scope>
</reference>
<feature type="domain" description="CS" evidence="6">
    <location>
        <begin position="273"/>
        <end position="364"/>
    </location>
</feature>
<dbReference type="GeneTree" id="ENSGT00390000007776"/>
<evidence type="ECO:0000313" key="8">
    <source>
        <dbReference type="Proteomes" id="UP000005226"/>
    </source>
</evidence>
<dbReference type="OMA" id="DTRFVHH"/>
<organism evidence="7 8">
    <name type="scientific">Takifugu rubripes</name>
    <name type="common">Japanese pufferfish</name>
    <name type="synonym">Fugu rubripes</name>
    <dbReference type="NCBI Taxonomy" id="31033"/>
    <lineage>
        <taxon>Eukaryota</taxon>
        <taxon>Metazoa</taxon>
        <taxon>Chordata</taxon>
        <taxon>Craniata</taxon>
        <taxon>Vertebrata</taxon>
        <taxon>Euteleostomi</taxon>
        <taxon>Actinopterygii</taxon>
        <taxon>Neopterygii</taxon>
        <taxon>Teleostei</taxon>
        <taxon>Neoteleostei</taxon>
        <taxon>Acanthomorphata</taxon>
        <taxon>Eupercaria</taxon>
        <taxon>Tetraodontiformes</taxon>
        <taxon>Tetradontoidea</taxon>
        <taxon>Tetraodontidae</taxon>
        <taxon>Takifugu</taxon>
    </lineage>
</organism>
<evidence type="ECO:0000313" key="7">
    <source>
        <dbReference type="Ensembl" id="ENSTRUP00000085147.1"/>
    </source>
</evidence>
<sequence>MSASNYSLKINRDLLDPGFESYRLSQDTIPMYKVDLDADVEELKLNEYTLEHVRAFGMYNHLHLDPWYEDSVLFVDGRGRVLSFTVILDAALGKPREVYCVAPDTSEHRDRVCASLSLTSATWATLSDGSGRLDLLRTGKRGDSCHTKWEPLFSQDMGAPFTLLHSVAHVQDNVHTLEVLLLRIQKDPEETKGSGFSVFLEWITVANTAQQGQEAKYEMKKRRLLKGKSVPEYAAVEPRGKGLMVASERPFVFTHVDGSPLEQPDPEPMQAENSESIYFWQQTSENITVHVRMPEGVTKEEVNFTLTPNHISIGVCGGSPLIILEGQLYADVQPETSAWILTSDKSLEVTLQKCVVGPTWPELVMGDQRGEHLVGEEQAALVHQRLAHLTSQDWLQNVNAEKDKLLNYNSAELEDCDVFPEAGFSITHFDESLRPSQVMNLGGSQYLFTVVGNPLEMPCLCLRYDVDAIVLQPHPEQDHNMWEHIATFNALGYVQASKQDKKFLSCPPNFSYAALCECICRTFIYRQPSPLETVLFNRKQGRQIEKVAKQHVASLDSARAILGFRATNERVYVLTCSSIFILKVNNS</sequence>
<dbReference type="KEGG" id="tru:101078274"/>
<dbReference type="SUPFAM" id="SSF49764">
    <property type="entry name" value="HSP20-like chaperones"/>
    <property type="match status" value="1"/>
</dbReference>